<dbReference type="AlphaFoldDB" id="A0AAD7GDC5"/>
<sequence>MCLLHIGTRSVRVRAGRGCSHAKISWCADCRTLIQYEVCMRARHALQPLHVLQERTSEFWEDITLQSLQLVYQLGHGGLPCPKPEQPKRTMVLMHTNRIHTISFQYCGCDLSNHANNLRQLLQNSWYPATCTTFKVLELYHLLNVVDNINVHDFV</sequence>
<name>A0AAD7GDC5_MYCRO</name>
<comment type="caution">
    <text evidence="2">The sequence shown here is derived from an EMBL/GenBank/DDBJ whole genome shotgun (WGS) entry which is preliminary data.</text>
</comment>
<evidence type="ECO:0000259" key="1">
    <source>
        <dbReference type="Pfam" id="PF18803"/>
    </source>
</evidence>
<gene>
    <name evidence="2" type="ORF">B0H17DRAFT_937687</name>
</gene>
<protein>
    <recommendedName>
        <fullName evidence="1">CxC2-like cysteine cluster KDZ transposase-associated domain-containing protein</fullName>
    </recommendedName>
</protein>
<proteinExistence type="predicted"/>
<dbReference type="Pfam" id="PF18803">
    <property type="entry name" value="CxC2"/>
    <property type="match status" value="1"/>
</dbReference>
<organism evidence="2 3">
    <name type="scientific">Mycena rosella</name>
    <name type="common">Pink bonnet</name>
    <name type="synonym">Agaricus rosellus</name>
    <dbReference type="NCBI Taxonomy" id="1033263"/>
    <lineage>
        <taxon>Eukaryota</taxon>
        <taxon>Fungi</taxon>
        <taxon>Dikarya</taxon>
        <taxon>Basidiomycota</taxon>
        <taxon>Agaricomycotina</taxon>
        <taxon>Agaricomycetes</taxon>
        <taxon>Agaricomycetidae</taxon>
        <taxon>Agaricales</taxon>
        <taxon>Marasmiineae</taxon>
        <taxon>Mycenaceae</taxon>
        <taxon>Mycena</taxon>
    </lineage>
</organism>
<evidence type="ECO:0000313" key="3">
    <source>
        <dbReference type="Proteomes" id="UP001221757"/>
    </source>
</evidence>
<dbReference type="InterPro" id="IPR041457">
    <property type="entry name" value="CxC2_KDZ-assoc"/>
</dbReference>
<reference evidence="2" key="1">
    <citation type="submission" date="2023-03" db="EMBL/GenBank/DDBJ databases">
        <title>Massive genome expansion in bonnet fungi (Mycena s.s.) driven by repeated elements and novel gene families across ecological guilds.</title>
        <authorList>
            <consortium name="Lawrence Berkeley National Laboratory"/>
            <person name="Harder C.B."/>
            <person name="Miyauchi S."/>
            <person name="Viragh M."/>
            <person name="Kuo A."/>
            <person name="Thoen E."/>
            <person name="Andreopoulos B."/>
            <person name="Lu D."/>
            <person name="Skrede I."/>
            <person name="Drula E."/>
            <person name="Henrissat B."/>
            <person name="Morin E."/>
            <person name="Kohler A."/>
            <person name="Barry K."/>
            <person name="LaButti K."/>
            <person name="Morin E."/>
            <person name="Salamov A."/>
            <person name="Lipzen A."/>
            <person name="Mereny Z."/>
            <person name="Hegedus B."/>
            <person name="Baldrian P."/>
            <person name="Stursova M."/>
            <person name="Weitz H."/>
            <person name="Taylor A."/>
            <person name="Grigoriev I.V."/>
            <person name="Nagy L.G."/>
            <person name="Martin F."/>
            <person name="Kauserud H."/>
        </authorList>
    </citation>
    <scope>NUCLEOTIDE SEQUENCE</scope>
    <source>
        <strain evidence="2">CBHHK067</strain>
    </source>
</reference>
<dbReference type="Proteomes" id="UP001221757">
    <property type="component" value="Unassembled WGS sequence"/>
</dbReference>
<evidence type="ECO:0000313" key="2">
    <source>
        <dbReference type="EMBL" id="KAJ7689131.1"/>
    </source>
</evidence>
<accession>A0AAD7GDC5</accession>
<keyword evidence="3" id="KW-1185">Reference proteome</keyword>
<dbReference type="EMBL" id="JARKIE010000074">
    <property type="protein sequence ID" value="KAJ7689131.1"/>
    <property type="molecule type" value="Genomic_DNA"/>
</dbReference>
<feature type="domain" description="CxC2-like cysteine cluster KDZ transposase-associated" evidence="1">
    <location>
        <begin position="65"/>
        <end position="154"/>
    </location>
</feature>